<protein>
    <recommendedName>
        <fullName evidence="7">Elongation factor 4</fullName>
        <shortName evidence="7">EF-4</shortName>
        <ecNumber evidence="7">3.6.5.n1</ecNumber>
    </recommendedName>
    <alternativeName>
        <fullName evidence="7">Ribosomal back-translocase LepA</fullName>
    </alternativeName>
</protein>
<dbReference type="Pfam" id="PF06421">
    <property type="entry name" value="LepA_C"/>
    <property type="match status" value="1"/>
</dbReference>
<dbReference type="InterPro" id="IPR005225">
    <property type="entry name" value="Small_GTP-bd"/>
</dbReference>
<keyword evidence="2 7" id="KW-0547">Nucleotide-binding</keyword>
<dbReference type="PANTHER" id="PTHR43512:SF4">
    <property type="entry name" value="TRANSLATION FACTOR GUF1 HOMOLOG, CHLOROPLASTIC"/>
    <property type="match status" value="1"/>
</dbReference>
<proteinExistence type="inferred from homology"/>
<keyword evidence="9" id="KW-0251">Elongation factor</keyword>
<dbReference type="SUPFAM" id="SSF52540">
    <property type="entry name" value="P-loop containing nucleoside triphosphate hydrolases"/>
    <property type="match status" value="1"/>
</dbReference>
<dbReference type="CDD" id="cd03699">
    <property type="entry name" value="EF4_II"/>
    <property type="match status" value="1"/>
</dbReference>
<evidence type="ECO:0000259" key="8">
    <source>
        <dbReference type="PROSITE" id="PS51722"/>
    </source>
</evidence>
<keyword evidence="3 7" id="KW-0378">Hydrolase</keyword>
<dbReference type="Proteomes" id="UP000632535">
    <property type="component" value="Unassembled WGS sequence"/>
</dbReference>
<dbReference type="SUPFAM" id="SSF50447">
    <property type="entry name" value="Translation proteins"/>
    <property type="match status" value="1"/>
</dbReference>
<dbReference type="InterPro" id="IPR000640">
    <property type="entry name" value="EFG_V-like"/>
</dbReference>
<keyword evidence="7" id="KW-1003">Cell membrane</keyword>
<accession>A0ABQ2B4R5</accession>
<dbReference type="InterPro" id="IPR004161">
    <property type="entry name" value="EFTu-like_2"/>
</dbReference>
<dbReference type="InterPro" id="IPR035654">
    <property type="entry name" value="LepA_IV"/>
</dbReference>
<dbReference type="NCBIfam" id="TIGR01393">
    <property type="entry name" value="lepA"/>
    <property type="match status" value="1"/>
</dbReference>
<feature type="binding site" evidence="7">
    <location>
        <begin position="32"/>
        <end position="37"/>
    </location>
    <ligand>
        <name>GTP</name>
        <dbReference type="ChEBI" id="CHEBI:37565"/>
    </ligand>
</feature>
<dbReference type="InterPro" id="IPR038363">
    <property type="entry name" value="LepA_C_sf"/>
</dbReference>
<dbReference type="Gene3D" id="2.40.30.10">
    <property type="entry name" value="Translation factors"/>
    <property type="match status" value="1"/>
</dbReference>
<evidence type="ECO:0000313" key="10">
    <source>
        <dbReference type="Proteomes" id="UP000632535"/>
    </source>
</evidence>
<evidence type="ECO:0000256" key="1">
    <source>
        <dbReference type="ARBA" id="ARBA00005454"/>
    </source>
</evidence>
<sequence length="624" mass="68508">MPIPGPALSARIQPNSTAPELIRNFCIIAHIDHGKSTLADRMLQLTGVVDARAMRAQYLDRMDIERERGITVKSQAVRMPWQAGDEAYALNMIDTPGHVDFTYEVSRSLAACEGAVLLVDAAQGIEAQTLANLYLAMENDLEIIPVLNKIDLPAAQPEKYAEEIGNLVGVDPEDVLKVSGKTGAGVEELLDRIVERVPAPVGDADAPARAMIFDSVYDTYRGVVTYVRVVDGEITPREKLQMMSTRATHELLEIGVISPEPHKTKGLGVGEVGYLITGVKDVRQSKVGDTVTNATTPATEALGGYSEPKPMVFSGLYPIDGSDYPVLRDALDKLKLNDAALNYEPETSVALGFGFRVGFLGLLHLEIVRERLEREFDLDLISTAPNVVYDVTMEDRTEVKVTNPSEFPAGKIKEVREPVVKATVLAPSEFVGTVMGLCNDRRGTMQGMDYLSEDRVELRYTLPLAEIVFDFFDHLKSRTRGYASLDYEPAGDQAADLVKVDILLQGEQVDAFSAIVHREKAYDYGVLMTAKLKEIIPRQQFEVPIQAAVGARVIARETVRAIRKDVLAKCYGGDISRKRKLLEKQKEGKKRMKNIGSVEVPKDAFIAALSSDGGGSKDAKDKKK</sequence>
<dbReference type="InterPro" id="IPR027417">
    <property type="entry name" value="P-loop_NTPase"/>
</dbReference>
<dbReference type="InterPro" id="IPR031157">
    <property type="entry name" value="G_TR_CS"/>
</dbReference>
<dbReference type="EMBL" id="BMDG01000003">
    <property type="protein sequence ID" value="GGI06473.1"/>
    <property type="molecule type" value="Genomic_DNA"/>
</dbReference>
<dbReference type="Gene3D" id="3.30.70.870">
    <property type="entry name" value="Elongation Factor G (Translational Gtpase), domain 3"/>
    <property type="match status" value="1"/>
</dbReference>
<name>A0ABQ2B4R5_9MICO</name>
<evidence type="ECO:0000256" key="5">
    <source>
        <dbReference type="ARBA" id="ARBA00023134"/>
    </source>
</evidence>
<keyword evidence="4 7" id="KW-0648">Protein biosynthesis</keyword>
<dbReference type="SUPFAM" id="SSF54980">
    <property type="entry name" value="EF-G C-terminal domain-like"/>
    <property type="match status" value="2"/>
</dbReference>
<dbReference type="SMART" id="SM00838">
    <property type="entry name" value="EFG_C"/>
    <property type="match status" value="1"/>
</dbReference>
<evidence type="ECO:0000256" key="6">
    <source>
        <dbReference type="ARBA" id="ARBA00023136"/>
    </source>
</evidence>
<dbReference type="CDD" id="cd16260">
    <property type="entry name" value="EF4_III"/>
    <property type="match status" value="1"/>
</dbReference>
<dbReference type="PROSITE" id="PS00301">
    <property type="entry name" value="G_TR_1"/>
    <property type="match status" value="1"/>
</dbReference>
<evidence type="ECO:0000313" key="9">
    <source>
        <dbReference type="EMBL" id="GGI06473.1"/>
    </source>
</evidence>
<comment type="caution">
    <text evidence="9">The sequence shown here is derived from an EMBL/GenBank/DDBJ whole genome shotgun (WGS) entry which is preliminary data.</text>
</comment>
<evidence type="ECO:0000256" key="2">
    <source>
        <dbReference type="ARBA" id="ARBA00022741"/>
    </source>
</evidence>
<dbReference type="CDD" id="cd03709">
    <property type="entry name" value="lepA_C"/>
    <property type="match status" value="1"/>
</dbReference>
<keyword evidence="6 7" id="KW-0472">Membrane</keyword>
<reference evidence="10" key="1">
    <citation type="journal article" date="2019" name="Int. J. Syst. Evol. Microbiol.">
        <title>The Global Catalogue of Microorganisms (GCM) 10K type strain sequencing project: providing services to taxonomists for standard genome sequencing and annotation.</title>
        <authorList>
            <consortium name="The Broad Institute Genomics Platform"/>
            <consortium name="The Broad Institute Genome Sequencing Center for Infectious Disease"/>
            <person name="Wu L."/>
            <person name="Ma J."/>
        </authorList>
    </citation>
    <scope>NUCLEOTIDE SEQUENCE [LARGE SCALE GENOMIC DNA]</scope>
    <source>
        <strain evidence="10">CCM 8653</strain>
    </source>
</reference>
<dbReference type="RefSeq" id="WP_308808200.1">
    <property type="nucleotide sequence ID" value="NZ_BMDG01000003.1"/>
</dbReference>
<dbReference type="Gene3D" id="3.30.70.2570">
    <property type="entry name" value="Elongation factor 4, C-terminal domain"/>
    <property type="match status" value="1"/>
</dbReference>
<comment type="catalytic activity">
    <reaction evidence="7">
        <text>GTP + H2O = GDP + phosphate + H(+)</text>
        <dbReference type="Rhea" id="RHEA:19669"/>
        <dbReference type="ChEBI" id="CHEBI:15377"/>
        <dbReference type="ChEBI" id="CHEBI:15378"/>
        <dbReference type="ChEBI" id="CHEBI:37565"/>
        <dbReference type="ChEBI" id="CHEBI:43474"/>
        <dbReference type="ChEBI" id="CHEBI:58189"/>
        <dbReference type="EC" id="3.6.5.n1"/>
    </reaction>
</comment>
<feature type="domain" description="Tr-type G" evidence="8">
    <location>
        <begin position="20"/>
        <end position="201"/>
    </location>
</feature>
<dbReference type="Gene3D" id="3.30.70.240">
    <property type="match status" value="1"/>
</dbReference>
<dbReference type="Gene3D" id="3.40.50.300">
    <property type="entry name" value="P-loop containing nucleotide triphosphate hydrolases"/>
    <property type="match status" value="1"/>
</dbReference>
<dbReference type="GO" id="GO:0003746">
    <property type="term" value="F:translation elongation factor activity"/>
    <property type="evidence" value="ECO:0007669"/>
    <property type="project" value="UniProtKB-KW"/>
</dbReference>
<gene>
    <name evidence="7 9" type="primary">lepA</name>
    <name evidence="9" type="ORF">GCM10007368_11340</name>
</gene>
<dbReference type="CDD" id="cd01890">
    <property type="entry name" value="LepA"/>
    <property type="match status" value="1"/>
</dbReference>
<comment type="subcellular location">
    <subcellularLocation>
        <location evidence="7">Cell membrane</location>
        <topology evidence="7">Peripheral membrane protein</topology>
        <orientation evidence="7">Cytoplasmic side</orientation>
    </subcellularLocation>
</comment>
<evidence type="ECO:0000256" key="4">
    <source>
        <dbReference type="ARBA" id="ARBA00022917"/>
    </source>
</evidence>
<keyword evidence="5 7" id="KW-0342">GTP-binding</keyword>
<dbReference type="InterPro" id="IPR000795">
    <property type="entry name" value="T_Tr_GTP-bd_dom"/>
</dbReference>
<dbReference type="Pfam" id="PF00009">
    <property type="entry name" value="GTP_EFTU"/>
    <property type="match status" value="1"/>
</dbReference>
<dbReference type="InterPro" id="IPR006297">
    <property type="entry name" value="EF-4"/>
</dbReference>
<dbReference type="Pfam" id="PF03144">
    <property type="entry name" value="GTP_EFTU_D2"/>
    <property type="match status" value="1"/>
</dbReference>
<comment type="similarity">
    <text evidence="1 7">Belongs to the TRAFAC class translation factor GTPase superfamily. Classic translation factor GTPase family. LepA subfamily.</text>
</comment>
<dbReference type="PRINTS" id="PR00315">
    <property type="entry name" value="ELONGATNFCT"/>
</dbReference>
<dbReference type="EC" id="3.6.5.n1" evidence="7"/>
<dbReference type="PANTHER" id="PTHR43512">
    <property type="entry name" value="TRANSLATION FACTOR GUF1-RELATED"/>
    <property type="match status" value="1"/>
</dbReference>
<dbReference type="Pfam" id="PF00679">
    <property type="entry name" value="EFG_C"/>
    <property type="match status" value="1"/>
</dbReference>
<dbReference type="HAMAP" id="MF_00071">
    <property type="entry name" value="LepA"/>
    <property type="match status" value="1"/>
</dbReference>
<organism evidence="9 10">
    <name type="scientific">Isoptericola cucumis</name>
    <dbReference type="NCBI Taxonomy" id="1776856"/>
    <lineage>
        <taxon>Bacteria</taxon>
        <taxon>Bacillati</taxon>
        <taxon>Actinomycetota</taxon>
        <taxon>Actinomycetes</taxon>
        <taxon>Micrococcales</taxon>
        <taxon>Promicromonosporaceae</taxon>
        <taxon>Isoptericola</taxon>
    </lineage>
</organism>
<evidence type="ECO:0000256" key="3">
    <source>
        <dbReference type="ARBA" id="ARBA00022801"/>
    </source>
</evidence>
<keyword evidence="10" id="KW-1185">Reference proteome</keyword>
<dbReference type="InterPro" id="IPR013842">
    <property type="entry name" value="LepA_CTD"/>
</dbReference>
<dbReference type="NCBIfam" id="TIGR00231">
    <property type="entry name" value="small_GTP"/>
    <property type="match status" value="1"/>
</dbReference>
<dbReference type="InterPro" id="IPR035647">
    <property type="entry name" value="EFG_III/V"/>
</dbReference>
<feature type="binding site" evidence="7">
    <location>
        <begin position="148"/>
        <end position="151"/>
    </location>
    <ligand>
        <name>GTP</name>
        <dbReference type="ChEBI" id="CHEBI:37565"/>
    </ligand>
</feature>
<evidence type="ECO:0000256" key="7">
    <source>
        <dbReference type="HAMAP-Rule" id="MF_00071"/>
    </source>
</evidence>
<comment type="function">
    <text evidence="7">Required for accurate and efficient protein synthesis under certain stress conditions. May act as a fidelity factor of the translation reaction, by catalyzing a one-codon backward translocation of tRNAs on improperly translocated ribosomes. Back-translocation proceeds from a post-translocation (POST) complex to a pre-translocation (PRE) complex, thus giving elongation factor G a second chance to translocate the tRNAs correctly. Binds to ribosomes in a GTP-dependent manner.</text>
</comment>
<dbReference type="InterPro" id="IPR009000">
    <property type="entry name" value="Transl_B-barrel_sf"/>
</dbReference>
<dbReference type="PROSITE" id="PS51722">
    <property type="entry name" value="G_TR_2"/>
    <property type="match status" value="1"/>
</dbReference>